<gene>
    <name evidence="1" type="ORF">DACRYDRAFT_24363</name>
</gene>
<reference evidence="1 2" key="1">
    <citation type="journal article" date="2012" name="Science">
        <title>The Paleozoic origin of enzymatic lignin decomposition reconstructed from 31 fungal genomes.</title>
        <authorList>
            <person name="Floudas D."/>
            <person name="Binder M."/>
            <person name="Riley R."/>
            <person name="Barry K."/>
            <person name="Blanchette R.A."/>
            <person name="Henrissat B."/>
            <person name="Martinez A.T."/>
            <person name="Otillar R."/>
            <person name="Spatafora J.W."/>
            <person name="Yadav J.S."/>
            <person name="Aerts A."/>
            <person name="Benoit I."/>
            <person name="Boyd A."/>
            <person name="Carlson A."/>
            <person name="Copeland A."/>
            <person name="Coutinho P.M."/>
            <person name="de Vries R.P."/>
            <person name="Ferreira P."/>
            <person name="Findley K."/>
            <person name="Foster B."/>
            <person name="Gaskell J."/>
            <person name="Glotzer D."/>
            <person name="Gorecki P."/>
            <person name="Heitman J."/>
            <person name="Hesse C."/>
            <person name="Hori C."/>
            <person name="Igarashi K."/>
            <person name="Jurgens J.A."/>
            <person name="Kallen N."/>
            <person name="Kersten P."/>
            <person name="Kohler A."/>
            <person name="Kuees U."/>
            <person name="Kumar T.K.A."/>
            <person name="Kuo A."/>
            <person name="LaButti K."/>
            <person name="Larrondo L.F."/>
            <person name="Lindquist E."/>
            <person name="Ling A."/>
            <person name="Lombard V."/>
            <person name="Lucas S."/>
            <person name="Lundell T."/>
            <person name="Martin R."/>
            <person name="McLaughlin D.J."/>
            <person name="Morgenstern I."/>
            <person name="Morin E."/>
            <person name="Murat C."/>
            <person name="Nagy L.G."/>
            <person name="Nolan M."/>
            <person name="Ohm R.A."/>
            <person name="Patyshakuliyeva A."/>
            <person name="Rokas A."/>
            <person name="Ruiz-Duenas F.J."/>
            <person name="Sabat G."/>
            <person name="Salamov A."/>
            <person name="Samejima M."/>
            <person name="Schmutz J."/>
            <person name="Slot J.C."/>
            <person name="St John F."/>
            <person name="Stenlid J."/>
            <person name="Sun H."/>
            <person name="Sun S."/>
            <person name="Syed K."/>
            <person name="Tsang A."/>
            <person name="Wiebenga A."/>
            <person name="Young D."/>
            <person name="Pisabarro A."/>
            <person name="Eastwood D.C."/>
            <person name="Martin F."/>
            <person name="Cullen D."/>
            <person name="Grigoriev I.V."/>
            <person name="Hibbett D.S."/>
        </authorList>
    </citation>
    <scope>NUCLEOTIDE SEQUENCE [LARGE SCALE GENOMIC DNA]</scope>
    <source>
        <strain evidence="1 2">DJM-731 SS1</strain>
    </source>
</reference>
<dbReference type="HOGENOM" id="CLU_2694457_0_0_1"/>
<dbReference type="GeneID" id="63688719"/>
<keyword evidence="2" id="KW-1185">Reference proteome</keyword>
<organism evidence="1 2">
    <name type="scientific">Dacryopinax primogenitus (strain DJM 731)</name>
    <name type="common">Brown rot fungus</name>
    <dbReference type="NCBI Taxonomy" id="1858805"/>
    <lineage>
        <taxon>Eukaryota</taxon>
        <taxon>Fungi</taxon>
        <taxon>Dikarya</taxon>
        <taxon>Basidiomycota</taxon>
        <taxon>Agaricomycotina</taxon>
        <taxon>Dacrymycetes</taxon>
        <taxon>Dacrymycetales</taxon>
        <taxon>Dacrymycetaceae</taxon>
        <taxon>Dacryopinax</taxon>
    </lineage>
</organism>
<name>M5FTR2_DACPD</name>
<dbReference type="EMBL" id="JH795872">
    <property type="protein sequence ID" value="EJT98824.1"/>
    <property type="molecule type" value="Genomic_DNA"/>
</dbReference>
<proteinExistence type="predicted"/>
<dbReference type="RefSeq" id="XP_040625722.1">
    <property type="nucleotide sequence ID" value="XM_040773657.1"/>
</dbReference>
<feature type="non-terminal residue" evidence="1">
    <location>
        <position position="1"/>
    </location>
</feature>
<dbReference type="AlphaFoldDB" id="M5FTR2"/>
<accession>M5FTR2</accession>
<sequence length="74" mass="7859">MFALYKLQQAPWKPSAPSQVYVTESGLMENTGGTPEKGIAAESSIGSADRLALRASSAMVDSYKRLGTRGGRPL</sequence>
<evidence type="ECO:0000313" key="1">
    <source>
        <dbReference type="EMBL" id="EJT98824.1"/>
    </source>
</evidence>
<protein>
    <submittedName>
        <fullName evidence="1">Uncharacterized protein</fullName>
    </submittedName>
</protein>
<evidence type="ECO:0000313" key="2">
    <source>
        <dbReference type="Proteomes" id="UP000030653"/>
    </source>
</evidence>
<dbReference type="Proteomes" id="UP000030653">
    <property type="component" value="Unassembled WGS sequence"/>
</dbReference>